<protein>
    <submittedName>
        <fullName evidence="2">Uncharacterized protein</fullName>
    </submittedName>
</protein>
<dbReference type="EMBL" id="MU004609">
    <property type="protein sequence ID" value="KAF2647523.1"/>
    <property type="molecule type" value="Genomic_DNA"/>
</dbReference>
<feature type="region of interest" description="Disordered" evidence="1">
    <location>
        <begin position="356"/>
        <end position="389"/>
    </location>
</feature>
<sequence>MVERRAYSHANRLGYPSPCPSRLQTIDTMPLDAQHRVNVDRLQQHERLQRREAATAGSVADGAHRQQMEEERAQTRRLLDLAMQARDTEYDGMTRQRMADIDRFQQQLQTALLGAAHEGELLEEQQQGGMLMDAAVLSMNIQRRVLTQKRDADVDRLNSQILSERGASSTAAADAATAIPCSVAGLQGRHRTELQQIHTDRDGQLRRAQAAAQTQIDAAVDDRDTAITDHNDAVEDRDATNDLVQATHLVSKFTRAENERHRAERDSARASLSASSAQLEHVRQNLGESSNKLQVLKRERTQAVDQKEDRDVMLAIQDGRAEQRIGSLEKAVLVEGAARARERSGMTRAVGLLGRLLGRGGEGEGDRDGQERERERDGQDEGGVGSEDEVARVVAQVQDVLDEVLIGPMAGGFPDE</sequence>
<dbReference type="AlphaFoldDB" id="A0A6A6SLK8"/>
<feature type="compositionally biased region" description="Basic and acidic residues" evidence="1">
    <location>
        <begin position="255"/>
        <end position="268"/>
    </location>
</feature>
<feature type="region of interest" description="Disordered" evidence="1">
    <location>
        <begin position="50"/>
        <end position="71"/>
    </location>
</feature>
<name>A0A6A6SLK8_9PLEO</name>
<gene>
    <name evidence="2" type="ORF">K491DRAFT_740446</name>
</gene>
<accession>A0A6A6SLK8</accession>
<feature type="compositionally biased region" description="Basic and acidic residues" evidence="1">
    <location>
        <begin position="361"/>
        <end position="379"/>
    </location>
</feature>
<dbReference type="Proteomes" id="UP000799324">
    <property type="component" value="Unassembled WGS sequence"/>
</dbReference>
<evidence type="ECO:0000256" key="1">
    <source>
        <dbReference type="SAM" id="MobiDB-lite"/>
    </source>
</evidence>
<evidence type="ECO:0000313" key="3">
    <source>
        <dbReference type="Proteomes" id="UP000799324"/>
    </source>
</evidence>
<keyword evidence="3" id="KW-1185">Reference proteome</keyword>
<organism evidence="2 3">
    <name type="scientific">Lophiostoma macrostomum CBS 122681</name>
    <dbReference type="NCBI Taxonomy" id="1314788"/>
    <lineage>
        <taxon>Eukaryota</taxon>
        <taxon>Fungi</taxon>
        <taxon>Dikarya</taxon>
        <taxon>Ascomycota</taxon>
        <taxon>Pezizomycotina</taxon>
        <taxon>Dothideomycetes</taxon>
        <taxon>Pleosporomycetidae</taxon>
        <taxon>Pleosporales</taxon>
        <taxon>Lophiostomataceae</taxon>
        <taxon>Lophiostoma</taxon>
    </lineage>
</organism>
<feature type="compositionally biased region" description="Basic and acidic residues" evidence="1">
    <location>
        <begin position="62"/>
        <end position="71"/>
    </location>
</feature>
<proteinExistence type="predicted"/>
<reference evidence="2" key="1">
    <citation type="journal article" date="2020" name="Stud. Mycol.">
        <title>101 Dothideomycetes genomes: a test case for predicting lifestyles and emergence of pathogens.</title>
        <authorList>
            <person name="Haridas S."/>
            <person name="Albert R."/>
            <person name="Binder M."/>
            <person name="Bloem J."/>
            <person name="Labutti K."/>
            <person name="Salamov A."/>
            <person name="Andreopoulos B."/>
            <person name="Baker S."/>
            <person name="Barry K."/>
            <person name="Bills G."/>
            <person name="Bluhm B."/>
            <person name="Cannon C."/>
            <person name="Castanera R."/>
            <person name="Culley D."/>
            <person name="Daum C."/>
            <person name="Ezra D."/>
            <person name="Gonzalez J."/>
            <person name="Henrissat B."/>
            <person name="Kuo A."/>
            <person name="Liang C."/>
            <person name="Lipzen A."/>
            <person name="Lutzoni F."/>
            <person name="Magnuson J."/>
            <person name="Mondo S."/>
            <person name="Nolan M."/>
            <person name="Ohm R."/>
            <person name="Pangilinan J."/>
            <person name="Park H.-J."/>
            <person name="Ramirez L."/>
            <person name="Alfaro M."/>
            <person name="Sun H."/>
            <person name="Tritt A."/>
            <person name="Yoshinaga Y."/>
            <person name="Zwiers L.-H."/>
            <person name="Turgeon B."/>
            <person name="Goodwin S."/>
            <person name="Spatafora J."/>
            <person name="Crous P."/>
            <person name="Grigoriev I."/>
        </authorList>
    </citation>
    <scope>NUCLEOTIDE SEQUENCE</scope>
    <source>
        <strain evidence="2">CBS 122681</strain>
    </source>
</reference>
<feature type="region of interest" description="Disordered" evidence="1">
    <location>
        <begin position="255"/>
        <end position="279"/>
    </location>
</feature>
<evidence type="ECO:0000313" key="2">
    <source>
        <dbReference type="EMBL" id="KAF2647523.1"/>
    </source>
</evidence>